<gene>
    <name evidence="7" type="primary">rpoC</name>
    <name evidence="10" type="ORF">MCY_00842</name>
</gene>
<dbReference type="eggNOG" id="COG0086">
    <property type="taxonomic scope" value="Bacteria"/>
</dbReference>
<dbReference type="InterPro" id="IPR045867">
    <property type="entry name" value="DNA-dir_RpoC_beta_prime"/>
</dbReference>
<dbReference type="Pfam" id="PF04998">
    <property type="entry name" value="RNA_pol_Rpb1_5"/>
    <property type="match status" value="1"/>
</dbReference>
<organism evidence="10 11">
    <name type="scientific">Bartonella rattimassiliensis 15908</name>
    <dbReference type="NCBI Taxonomy" id="1094556"/>
    <lineage>
        <taxon>Bacteria</taxon>
        <taxon>Pseudomonadati</taxon>
        <taxon>Pseudomonadota</taxon>
        <taxon>Alphaproteobacteria</taxon>
        <taxon>Hyphomicrobiales</taxon>
        <taxon>Bartonellaceae</taxon>
        <taxon>Bartonella</taxon>
    </lineage>
</organism>
<keyword evidence="5 7" id="KW-0804">Transcription</keyword>
<evidence type="ECO:0000256" key="2">
    <source>
        <dbReference type="ARBA" id="ARBA00022679"/>
    </source>
</evidence>
<dbReference type="OrthoDB" id="9815296at2"/>
<comment type="catalytic activity">
    <reaction evidence="6 7 8">
        <text>RNA(n) + a ribonucleoside 5'-triphosphate = RNA(n+1) + diphosphate</text>
        <dbReference type="Rhea" id="RHEA:21248"/>
        <dbReference type="Rhea" id="RHEA-COMP:14527"/>
        <dbReference type="Rhea" id="RHEA-COMP:17342"/>
        <dbReference type="ChEBI" id="CHEBI:33019"/>
        <dbReference type="ChEBI" id="CHEBI:61557"/>
        <dbReference type="ChEBI" id="CHEBI:140395"/>
        <dbReference type="EC" id="2.7.7.6"/>
    </reaction>
</comment>
<feature type="domain" description="RNA polymerase N-terminal" evidence="9">
    <location>
        <begin position="237"/>
        <end position="516"/>
    </location>
</feature>
<dbReference type="Gene3D" id="2.40.40.20">
    <property type="match status" value="1"/>
</dbReference>
<feature type="binding site" evidence="7">
    <location>
        <position position="885"/>
    </location>
    <ligand>
        <name>Zn(2+)</name>
        <dbReference type="ChEBI" id="CHEBI:29105"/>
        <label>2</label>
    </ligand>
</feature>
<comment type="cofactor">
    <cofactor evidence="7">
        <name>Mg(2+)</name>
        <dbReference type="ChEBI" id="CHEBI:18420"/>
    </cofactor>
    <text evidence="7">Binds 1 Mg(2+) ion per subunit.</text>
</comment>
<dbReference type="Gene3D" id="1.10.1790.20">
    <property type="match status" value="1"/>
</dbReference>
<accession>J0ZDU8</accession>
<dbReference type="GO" id="GO:0008270">
    <property type="term" value="F:zinc ion binding"/>
    <property type="evidence" value="ECO:0007669"/>
    <property type="project" value="UniProtKB-UniRule"/>
</dbReference>
<keyword evidence="2 7" id="KW-0808">Transferase</keyword>
<comment type="subunit">
    <text evidence="7">The RNAP catalytic core consists of 2 alpha, 1 beta, 1 beta' and 1 omega subunit. When a sigma factor is associated with the core the holoenzyme is formed, which can initiate transcription.</text>
</comment>
<feature type="binding site" evidence="7">
    <location>
        <position position="464"/>
    </location>
    <ligand>
        <name>Mg(2+)</name>
        <dbReference type="ChEBI" id="CHEBI:18420"/>
    </ligand>
</feature>
<dbReference type="HOGENOM" id="CLU_000524_3_1_5"/>
<dbReference type="InterPro" id="IPR042102">
    <property type="entry name" value="RNA_pol_Rpb1_3_sf"/>
</dbReference>
<dbReference type="Pfam" id="PF04997">
    <property type="entry name" value="RNA_pol_Rpb1_1"/>
    <property type="match status" value="1"/>
</dbReference>
<feature type="binding site" evidence="7">
    <location>
        <position position="86"/>
    </location>
    <ligand>
        <name>Zn(2+)</name>
        <dbReference type="ChEBI" id="CHEBI:29105"/>
        <label>1</label>
    </ligand>
</feature>
<dbReference type="Gene3D" id="2.40.50.100">
    <property type="match status" value="3"/>
</dbReference>
<dbReference type="Gene3D" id="1.10.40.90">
    <property type="match status" value="1"/>
</dbReference>
<dbReference type="EMBL" id="AILY01000017">
    <property type="protein sequence ID" value="EJF86173.1"/>
    <property type="molecule type" value="Genomic_DNA"/>
</dbReference>
<dbReference type="InterPro" id="IPR007081">
    <property type="entry name" value="RNA_pol_Rpb1_5"/>
</dbReference>
<comment type="cofactor">
    <cofactor evidence="7">
        <name>Zn(2+)</name>
        <dbReference type="ChEBI" id="CHEBI:29105"/>
    </cofactor>
    <text evidence="7">Binds 2 Zn(2+) ions per subunit.</text>
</comment>
<feature type="binding site" evidence="7">
    <location>
        <position position="73"/>
    </location>
    <ligand>
        <name>Zn(2+)</name>
        <dbReference type="ChEBI" id="CHEBI:29105"/>
        <label>1</label>
    </ligand>
</feature>
<dbReference type="Gene3D" id="4.10.860.120">
    <property type="entry name" value="RNA polymerase II, clamp domain"/>
    <property type="match status" value="1"/>
</dbReference>
<dbReference type="InterPro" id="IPR006592">
    <property type="entry name" value="RNA_pol_N"/>
</dbReference>
<dbReference type="CDD" id="cd01609">
    <property type="entry name" value="RNAP_beta'_N"/>
    <property type="match status" value="1"/>
</dbReference>
<dbReference type="RefSeq" id="WP_007347145.1">
    <property type="nucleotide sequence ID" value="NZ_CALY02000039.1"/>
</dbReference>
<protein>
    <recommendedName>
        <fullName evidence="7">DNA-directed RNA polymerase subunit beta'</fullName>
        <shortName evidence="7">RNAP subunit beta'</shortName>
        <ecNumber evidence="7">2.7.7.6</ecNumber>
    </recommendedName>
    <alternativeName>
        <fullName evidence="7">RNA polymerase subunit beta'</fullName>
    </alternativeName>
    <alternativeName>
        <fullName evidence="7">Transcriptase subunit beta'</fullName>
    </alternativeName>
</protein>
<evidence type="ECO:0000256" key="8">
    <source>
        <dbReference type="RuleBase" id="RU004279"/>
    </source>
</evidence>
<feature type="binding site" evidence="7">
    <location>
        <position position="895"/>
    </location>
    <ligand>
        <name>Zn(2+)</name>
        <dbReference type="ChEBI" id="CHEBI:29105"/>
        <label>2</label>
    </ligand>
</feature>
<dbReference type="Pfam" id="PF05000">
    <property type="entry name" value="RNA_pol_Rpb1_4"/>
    <property type="match status" value="1"/>
</dbReference>
<evidence type="ECO:0000313" key="10">
    <source>
        <dbReference type="EMBL" id="EJF86173.1"/>
    </source>
</evidence>
<dbReference type="GO" id="GO:0000287">
    <property type="term" value="F:magnesium ion binding"/>
    <property type="evidence" value="ECO:0007669"/>
    <property type="project" value="UniProtKB-UniRule"/>
</dbReference>
<evidence type="ECO:0000259" key="9">
    <source>
        <dbReference type="SMART" id="SM00663"/>
    </source>
</evidence>
<dbReference type="GO" id="GO:0006351">
    <property type="term" value="P:DNA-templated transcription"/>
    <property type="evidence" value="ECO:0007669"/>
    <property type="project" value="UniProtKB-UniRule"/>
</dbReference>
<dbReference type="CDD" id="cd02655">
    <property type="entry name" value="RNAP_beta'_C"/>
    <property type="match status" value="1"/>
</dbReference>
<dbReference type="InterPro" id="IPR038120">
    <property type="entry name" value="Rpb1_funnel_sf"/>
</dbReference>
<dbReference type="GO" id="GO:0000428">
    <property type="term" value="C:DNA-directed RNA polymerase complex"/>
    <property type="evidence" value="ECO:0007669"/>
    <property type="project" value="UniProtKB-KW"/>
</dbReference>
<feature type="binding site" evidence="7">
    <location>
        <position position="811"/>
    </location>
    <ligand>
        <name>Zn(2+)</name>
        <dbReference type="ChEBI" id="CHEBI:29105"/>
        <label>2</label>
    </ligand>
</feature>
<dbReference type="Pfam" id="PF00623">
    <property type="entry name" value="RNA_pol_Rpb1_2"/>
    <property type="match status" value="1"/>
</dbReference>
<dbReference type="GO" id="GO:0003899">
    <property type="term" value="F:DNA-directed RNA polymerase activity"/>
    <property type="evidence" value="ECO:0007669"/>
    <property type="project" value="UniProtKB-UniRule"/>
</dbReference>
<feature type="binding site" evidence="7">
    <location>
        <position position="71"/>
    </location>
    <ligand>
        <name>Zn(2+)</name>
        <dbReference type="ChEBI" id="CHEBI:29105"/>
        <label>1</label>
    </ligand>
</feature>
<dbReference type="InterPro" id="IPR000722">
    <property type="entry name" value="RNA_pol_asu"/>
</dbReference>
<keyword evidence="7" id="KW-0460">Magnesium</keyword>
<keyword evidence="3 7" id="KW-0548">Nucleotidyltransferase</keyword>
<evidence type="ECO:0000313" key="11">
    <source>
        <dbReference type="Proteomes" id="UP000001077"/>
    </source>
</evidence>
<dbReference type="SUPFAM" id="SSF64484">
    <property type="entry name" value="beta and beta-prime subunits of DNA dependent RNA-polymerase"/>
    <property type="match status" value="1"/>
</dbReference>
<feature type="binding site" evidence="7">
    <location>
        <position position="892"/>
    </location>
    <ligand>
        <name>Zn(2+)</name>
        <dbReference type="ChEBI" id="CHEBI:29105"/>
        <label>2</label>
    </ligand>
</feature>
<feature type="binding site" evidence="7">
    <location>
        <position position="89"/>
    </location>
    <ligand>
        <name>Zn(2+)</name>
        <dbReference type="ChEBI" id="CHEBI:29105"/>
        <label>1</label>
    </ligand>
</feature>
<dbReference type="SMART" id="SM00663">
    <property type="entry name" value="RPOLA_N"/>
    <property type="match status" value="1"/>
</dbReference>
<keyword evidence="4 7" id="KW-0479">Metal-binding</keyword>
<evidence type="ECO:0000256" key="4">
    <source>
        <dbReference type="ARBA" id="ARBA00022723"/>
    </source>
</evidence>
<feature type="binding site" evidence="7">
    <location>
        <position position="466"/>
    </location>
    <ligand>
        <name>Mg(2+)</name>
        <dbReference type="ChEBI" id="CHEBI:18420"/>
    </ligand>
</feature>
<sequence>MNHEVMNLFNPQAPAQTFDSIRISIASPEKILSWSYGEIKKPETINYRTFKPERDGLFCARIFGPIKDYECLCGKYKRMKYKGIICEKCGVEVTLSRVRRERMGHIELAAPVAHIWFLKSLPGRISTLLDLTLKDIERVLYFENYIVTEPGLTSLKLHQLLSEEEYMLAIDEFGEDQFTAMIGAEAIYELLAGMELDKIANDLRLELAEITSELKQKKLIKRLKIVENFLESGNKPEWMIMKTIPVIPPDLRPLVPLDGGRFATSDLNDLYRRVINRNNRLKRLIELRAPGIIVRNEKRMVQEAVDALFDNGRRGRVITGANKRPLKSLSDMLKGKQGRFRQNLLGKRVDYSGRSVIVTGPELKLHQCGLPKKMALELFKPFIYARLDAKGYSSTVKQAKKLVEKEHPEVWDILDEVIREHPVLLNRAPTLHRLGIQAFEPILIEGKAIQLHPLVCTAFNADFDGDQMAVHVPLSLEAQLEARVLMMSTNNILHPANGAPIIVPSQDMVLGLYYLSIVSEKEPGEGMAFSDIGELHYALENKVVTLHTKIKGRVKNIGEDGKEVAKLYDTTPGRLIIGELLPKNPNISFDIVNQEMTKKNISKMIDHVYRHCGQKETVIFCDRIMQLGFSYACRAGISFGKDDMVIPDSKSRLVAETEALAKEYEQQYNDGLITQGEKYNKVVDAWGKCTDRVADEMMKRIQAIDFDPKTGRQRPMNSIYMMSHSGARGSANQMRQLAGMRGLMAKPSGEIIETPIISNFKEGLTVNEYFNSTHGARKGLADTALKTANSGYLTRRLVDVAQDAIISAVDCGTAKGLTMQPIVDAGQIVASLGQRILGRTALVDILHPISGEVILEGGAMIEEADVAKIEEAGIQSVQIRSALTCETRLGVCAKCYGRDLARGTPVNQGEAVGVIAAQSIGEPGTQLTMRTFHLGGTAQVVDSSYLEASYEGTVEIRNRNVVRNSEGYLVVMGRNMAILIKDELGKERVVHRVSYGAHIFVDDGDVVKRGQRIAEWDPYTRPILTEVEGYVGFEDMVDGLSVTETTDESTGITKRLVIDWRANPRGVDLKPAIIIQENKEGESVAKLYKGGEARYMMSVETILSVELGAHVKAGDVIARLPMESAKTKDITGGLPRVAELFEARRPKDHAIIAEVSGTIRFGRGYKNKRRVIIEPNDDALEAVEYLIPKGKLFHFQEGDQIEKGDYILDGNPAPHDILAIKGVEALASYLVNEIQEVYRLQGVLINDKHIEVIVRQMLQKVEITESGDSGYIPGDNVDRIELDEINDNLIAEGKKPASGNPILLGITKASLQTPSFISAASFQETTRVLTEAAVSGKIDTLQGLKENVIVGRLIPAGTGGTISQIRRIAAVRDDLIVDEQRKSSNNEVAKTMLINMTTEAVAE</sequence>
<dbReference type="Gene3D" id="1.10.150.390">
    <property type="match status" value="1"/>
</dbReference>
<evidence type="ECO:0000256" key="5">
    <source>
        <dbReference type="ARBA" id="ARBA00023163"/>
    </source>
</evidence>
<dbReference type="STRING" id="1094556.MCY_00842"/>
<dbReference type="PANTHER" id="PTHR19376:SF54">
    <property type="entry name" value="DNA-DIRECTED RNA POLYMERASE SUBUNIT BETA"/>
    <property type="match status" value="1"/>
</dbReference>
<dbReference type="InterPro" id="IPR012754">
    <property type="entry name" value="DNA-dir_RpoC_beta_prime_bact"/>
</dbReference>
<dbReference type="EC" id="2.7.7.6" evidence="7"/>
<dbReference type="PANTHER" id="PTHR19376">
    <property type="entry name" value="DNA-DIRECTED RNA POLYMERASE"/>
    <property type="match status" value="1"/>
</dbReference>
<proteinExistence type="inferred from homology"/>
<reference evidence="10 11" key="1">
    <citation type="submission" date="2012-03" db="EMBL/GenBank/DDBJ databases">
        <title>The Genome Sequence of Bartonella rattimassiliensis 15908.</title>
        <authorList>
            <consortium name="The Broad Institute Genome Sequencing Platform"/>
            <consortium name="The Broad Institute Genome Sequencing Center for Infectious Disease"/>
            <person name="Feldgarden M."/>
            <person name="Kirby J."/>
            <person name="Kosoy M."/>
            <person name="Birtles R."/>
            <person name="Probert W.S."/>
            <person name="Chiaraviglio L."/>
            <person name="Young S.K."/>
            <person name="Zeng Q."/>
            <person name="Gargeya S."/>
            <person name="Fitzgerald M."/>
            <person name="Haas B."/>
            <person name="Abouelleil A."/>
            <person name="Alvarado L."/>
            <person name="Arachchi H.M."/>
            <person name="Berlin A."/>
            <person name="Chapman S.B."/>
            <person name="Gearin G."/>
            <person name="Goldberg J."/>
            <person name="Griggs A."/>
            <person name="Gujja S."/>
            <person name="Hansen M."/>
            <person name="Heiman D."/>
            <person name="Howarth C."/>
            <person name="Larimer J."/>
            <person name="Lui A."/>
            <person name="MacDonald P.J.P."/>
            <person name="McCowen C."/>
            <person name="Montmayeur A."/>
            <person name="Murphy C."/>
            <person name="Neiman D."/>
            <person name="Pearson M."/>
            <person name="Priest M."/>
            <person name="Roberts A."/>
            <person name="Saif S."/>
            <person name="Shea T."/>
            <person name="Sisk P."/>
            <person name="Stolte C."/>
            <person name="Sykes S."/>
            <person name="Wortman J."/>
            <person name="Nusbaum C."/>
            <person name="Birren B."/>
        </authorList>
    </citation>
    <scope>NUCLEOTIDE SEQUENCE [LARGE SCALE GENOMIC DNA]</scope>
    <source>
        <strain evidence="10 11">15908</strain>
    </source>
</reference>
<dbReference type="InterPro" id="IPR007080">
    <property type="entry name" value="RNA_pol_Rpb1_1"/>
</dbReference>
<evidence type="ECO:0000256" key="7">
    <source>
        <dbReference type="HAMAP-Rule" id="MF_01322"/>
    </source>
</evidence>
<evidence type="ECO:0000256" key="3">
    <source>
        <dbReference type="ARBA" id="ARBA00022695"/>
    </source>
</evidence>
<dbReference type="Gene3D" id="1.10.132.30">
    <property type="match status" value="1"/>
</dbReference>
<comment type="similarity">
    <text evidence="7 8">Belongs to the RNA polymerase beta' chain family.</text>
</comment>
<comment type="function">
    <text evidence="7 8">DNA-dependent RNA polymerase catalyzes the transcription of DNA into RNA using the four ribonucleoside triphosphates as substrates.</text>
</comment>
<dbReference type="InterPro" id="IPR044893">
    <property type="entry name" value="RNA_pol_Rpb1_clamp_domain"/>
</dbReference>
<evidence type="ECO:0000256" key="1">
    <source>
        <dbReference type="ARBA" id="ARBA00022478"/>
    </source>
</evidence>
<dbReference type="NCBIfam" id="TIGR02386">
    <property type="entry name" value="rpoC_TIGR"/>
    <property type="match status" value="1"/>
</dbReference>
<keyword evidence="7" id="KW-0862">Zinc</keyword>
<dbReference type="HAMAP" id="MF_01322">
    <property type="entry name" value="RNApol_bact_RpoC"/>
    <property type="match status" value="1"/>
</dbReference>
<dbReference type="GO" id="GO:0003677">
    <property type="term" value="F:DNA binding"/>
    <property type="evidence" value="ECO:0007669"/>
    <property type="project" value="UniProtKB-UniRule"/>
</dbReference>
<dbReference type="Gene3D" id="1.10.274.100">
    <property type="entry name" value="RNA polymerase Rpb1, domain 3"/>
    <property type="match status" value="2"/>
</dbReference>
<dbReference type="InterPro" id="IPR007066">
    <property type="entry name" value="RNA_pol_Rpb1_3"/>
</dbReference>
<comment type="caution">
    <text evidence="10">The sequence shown here is derived from an EMBL/GenBank/DDBJ whole genome shotgun (WGS) entry which is preliminary data.</text>
</comment>
<keyword evidence="1 7" id="KW-0240">DNA-directed RNA polymerase</keyword>
<dbReference type="Proteomes" id="UP000001077">
    <property type="component" value="Unassembled WGS sequence"/>
</dbReference>
<dbReference type="Pfam" id="PF04983">
    <property type="entry name" value="RNA_pol_Rpb1_3"/>
    <property type="match status" value="1"/>
</dbReference>
<dbReference type="InterPro" id="IPR007083">
    <property type="entry name" value="RNA_pol_Rpb1_4"/>
</dbReference>
<feature type="binding site" evidence="7">
    <location>
        <position position="462"/>
    </location>
    <ligand>
        <name>Mg(2+)</name>
        <dbReference type="ChEBI" id="CHEBI:18420"/>
    </ligand>
</feature>
<evidence type="ECO:0000256" key="6">
    <source>
        <dbReference type="ARBA" id="ARBA00048552"/>
    </source>
</evidence>
<name>J0ZDU8_9HYPH</name>
<keyword evidence="11" id="KW-1185">Reference proteome</keyword>
<dbReference type="PATRIC" id="fig|1094556.3.peg.962"/>